<organism evidence="2 3">
    <name type="scientific">Gemmata massiliana</name>
    <dbReference type="NCBI Taxonomy" id="1210884"/>
    <lineage>
        <taxon>Bacteria</taxon>
        <taxon>Pseudomonadati</taxon>
        <taxon>Planctomycetota</taxon>
        <taxon>Planctomycetia</taxon>
        <taxon>Gemmatales</taxon>
        <taxon>Gemmataceae</taxon>
        <taxon>Gemmata</taxon>
    </lineage>
</organism>
<dbReference type="AlphaFoldDB" id="A0A6P2CXY8"/>
<gene>
    <name evidence="2" type="ORF">SOIL9_37160</name>
</gene>
<dbReference type="KEGG" id="gms:SOIL9_37160"/>
<proteinExistence type="predicted"/>
<dbReference type="InterPro" id="IPR018391">
    <property type="entry name" value="PQQ_b-propeller_rpt"/>
</dbReference>
<dbReference type="InterPro" id="IPR015943">
    <property type="entry name" value="WD40/YVTN_repeat-like_dom_sf"/>
</dbReference>
<protein>
    <recommendedName>
        <fullName evidence="1">Pyrrolo-quinoline quinone repeat domain-containing protein</fullName>
    </recommendedName>
</protein>
<dbReference type="EMBL" id="LR593886">
    <property type="protein sequence ID" value="VTR93998.1"/>
    <property type="molecule type" value="Genomic_DNA"/>
</dbReference>
<dbReference type="Proteomes" id="UP000464178">
    <property type="component" value="Chromosome"/>
</dbReference>
<sequence length="445" mass="48162">MPVQTVSSHKVEGRKVEGERRKRSRLYDLRPCDLRLLLVLALILAPGLTLRAADWPVWRGPKGDGIVTDVAIPTKWSATENVVWKVDVPGTGHSSPVVSNGRVFLTSFESSTTDRLLLCFDRKDGNLLWKQSVLSAAAEKMHKNNTPASSTPASDGTHVWVTFLDAGKVAVACYSFAGKQVWLKSFDGFDSVHGFCGTPVLFGDLVIVNGDSDGDAFVTALDKTTGATKWKINRPNRVRSFSVPLFVEVRGKTQLVLAGSKSVAAFEPTTGKQLWIADSTTDKFVATVAFTEGLVFATGTSPNNTLVALDPTGTGNVTKSHTRWSDTKVASYVPSPLAFGKHLFVLSDSGIATLLEAKTGKKLWSERLGSRLHHASPLLINDLIYCLADDGTTYILKPDEEYELVTKNALGEECHATPAVSDGQLFIRSATSLWCIGSKARAGRP</sequence>
<accession>A0A6P2CXY8</accession>
<dbReference type="Gene3D" id="2.40.10.480">
    <property type="match status" value="1"/>
</dbReference>
<evidence type="ECO:0000313" key="3">
    <source>
        <dbReference type="Proteomes" id="UP000464178"/>
    </source>
</evidence>
<dbReference type="SUPFAM" id="SSF50998">
    <property type="entry name" value="Quinoprotein alcohol dehydrogenase-like"/>
    <property type="match status" value="1"/>
</dbReference>
<feature type="domain" description="Pyrrolo-quinoline quinone repeat" evidence="1">
    <location>
        <begin position="117"/>
        <end position="337"/>
    </location>
</feature>
<dbReference type="SMART" id="SM00564">
    <property type="entry name" value="PQQ"/>
    <property type="match status" value="5"/>
</dbReference>
<dbReference type="InterPro" id="IPR002372">
    <property type="entry name" value="PQQ_rpt_dom"/>
</dbReference>
<reference evidence="2 3" key="1">
    <citation type="submission" date="2019-05" db="EMBL/GenBank/DDBJ databases">
        <authorList>
            <consortium name="Science for Life Laboratories"/>
        </authorList>
    </citation>
    <scope>NUCLEOTIDE SEQUENCE [LARGE SCALE GENOMIC DNA]</scope>
    <source>
        <strain evidence="2">Soil9</strain>
    </source>
</reference>
<evidence type="ECO:0000259" key="1">
    <source>
        <dbReference type="Pfam" id="PF13360"/>
    </source>
</evidence>
<dbReference type="PANTHER" id="PTHR34512:SF30">
    <property type="entry name" value="OUTER MEMBRANE PROTEIN ASSEMBLY FACTOR BAMB"/>
    <property type="match status" value="1"/>
</dbReference>
<dbReference type="InterPro" id="IPR011047">
    <property type="entry name" value="Quinoprotein_ADH-like_sf"/>
</dbReference>
<dbReference type="Pfam" id="PF13360">
    <property type="entry name" value="PQQ_2"/>
    <property type="match status" value="1"/>
</dbReference>
<name>A0A6P2CXY8_9BACT</name>
<evidence type="ECO:0000313" key="2">
    <source>
        <dbReference type="EMBL" id="VTR93998.1"/>
    </source>
</evidence>
<dbReference type="Gene3D" id="2.130.10.10">
    <property type="entry name" value="YVTN repeat-like/Quinoprotein amine dehydrogenase"/>
    <property type="match status" value="1"/>
</dbReference>
<dbReference type="PANTHER" id="PTHR34512">
    <property type="entry name" value="CELL SURFACE PROTEIN"/>
    <property type="match status" value="1"/>
</dbReference>
<keyword evidence="3" id="KW-1185">Reference proteome</keyword>